<accession>A0ACA9QCK2</accession>
<gene>
    <name evidence="1" type="ORF">ACOLOM_LOCUS12402</name>
</gene>
<feature type="non-terminal residue" evidence="1">
    <location>
        <position position="271"/>
    </location>
</feature>
<dbReference type="EMBL" id="CAJVPT010050081">
    <property type="protein sequence ID" value="CAG8745281.1"/>
    <property type="molecule type" value="Genomic_DNA"/>
</dbReference>
<proteinExistence type="predicted"/>
<sequence>MWAVESPAVTTFWRGVAAGVPFCQPPLLVLGWGWSRIKDVSDLLALTIDQPEANLDGLAHNGLPAIPLSFSSRDSPPSVQPSRVAPAPSQHNLASVPSNPENMSTSALLVESTDKELVYDGREFRSYIQRGNTLFTEKIVQGHSLTNNFFTFSFWLKLNTTSSPLDEVLVIHEHSISSSIRVRMDPSYESLEDGRLRIELWVKGKPKSTDLLPFTKIRKTWTHVVIVRSEDHWTVYLNGIENRIENRLTISDYLPTTSEPPLALTLQIAFN</sequence>
<dbReference type="Proteomes" id="UP000789525">
    <property type="component" value="Unassembled WGS sequence"/>
</dbReference>
<evidence type="ECO:0000313" key="2">
    <source>
        <dbReference type="Proteomes" id="UP000789525"/>
    </source>
</evidence>
<organism evidence="1 2">
    <name type="scientific">Acaulospora colombiana</name>
    <dbReference type="NCBI Taxonomy" id="27376"/>
    <lineage>
        <taxon>Eukaryota</taxon>
        <taxon>Fungi</taxon>
        <taxon>Fungi incertae sedis</taxon>
        <taxon>Mucoromycota</taxon>
        <taxon>Glomeromycotina</taxon>
        <taxon>Glomeromycetes</taxon>
        <taxon>Diversisporales</taxon>
        <taxon>Acaulosporaceae</taxon>
        <taxon>Acaulospora</taxon>
    </lineage>
</organism>
<reference evidence="1" key="1">
    <citation type="submission" date="2021-06" db="EMBL/GenBank/DDBJ databases">
        <authorList>
            <person name="Kallberg Y."/>
            <person name="Tangrot J."/>
            <person name="Rosling A."/>
        </authorList>
    </citation>
    <scope>NUCLEOTIDE SEQUENCE</scope>
    <source>
        <strain evidence="1">CL356</strain>
    </source>
</reference>
<comment type="caution">
    <text evidence="1">The sequence shown here is derived from an EMBL/GenBank/DDBJ whole genome shotgun (WGS) entry which is preliminary data.</text>
</comment>
<evidence type="ECO:0000313" key="1">
    <source>
        <dbReference type="EMBL" id="CAG8745281.1"/>
    </source>
</evidence>
<keyword evidence="2" id="KW-1185">Reference proteome</keyword>
<protein>
    <submittedName>
        <fullName evidence="1">16043_t:CDS:1</fullName>
    </submittedName>
</protein>
<name>A0ACA9QCK2_9GLOM</name>